<feature type="compositionally biased region" description="Polar residues" evidence="1">
    <location>
        <begin position="1068"/>
        <end position="1080"/>
    </location>
</feature>
<feature type="compositionally biased region" description="Low complexity" evidence="1">
    <location>
        <begin position="2519"/>
        <end position="2535"/>
    </location>
</feature>
<evidence type="ECO:0000256" key="2">
    <source>
        <dbReference type="SAM" id="SignalP"/>
    </source>
</evidence>
<feature type="region of interest" description="Disordered" evidence="1">
    <location>
        <begin position="1715"/>
        <end position="1743"/>
    </location>
</feature>
<name>A0A2A3ESA2_APICC</name>
<feature type="region of interest" description="Disordered" evidence="1">
    <location>
        <begin position="1582"/>
        <end position="1694"/>
    </location>
</feature>
<feature type="compositionally biased region" description="Low complexity" evidence="1">
    <location>
        <begin position="2093"/>
        <end position="2104"/>
    </location>
</feature>
<reference evidence="3 4" key="1">
    <citation type="submission" date="2014-07" db="EMBL/GenBank/DDBJ databases">
        <title>Genomic and transcriptomic analysis on Apis cerana provide comprehensive insights into honey bee biology.</title>
        <authorList>
            <person name="Diao Q."/>
            <person name="Sun L."/>
            <person name="Zheng H."/>
            <person name="Zheng H."/>
            <person name="Xu S."/>
            <person name="Wang S."/>
            <person name="Zeng Z."/>
            <person name="Hu F."/>
            <person name="Su S."/>
            <person name="Wu J."/>
        </authorList>
    </citation>
    <scope>NUCLEOTIDE SEQUENCE [LARGE SCALE GENOMIC DNA]</scope>
    <source>
        <tissue evidence="3">Pupae without intestine</tissue>
    </source>
</reference>
<feature type="region of interest" description="Disordered" evidence="1">
    <location>
        <begin position="2519"/>
        <end position="2581"/>
    </location>
</feature>
<feature type="region of interest" description="Disordered" evidence="1">
    <location>
        <begin position="368"/>
        <end position="408"/>
    </location>
</feature>
<feature type="region of interest" description="Disordered" evidence="1">
    <location>
        <begin position="760"/>
        <end position="791"/>
    </location>
</feature>
<feature type="compositionally biased region" description="Basic and acidic residues" evidence="1">
    <location>
        <begin position="506"/>
        <end position="526"/>
    </location>
</feature>
<feature type="compositionally biased region" description="Basic and acidic residues" evidence="1">
    <location>
        <begin position="456"/>
        <end position="468"/>
    </location>
</feature>
<feature type="region of interest" description="Disordered" evidence="1">
    <location>
        <begin position="3443"/>
        <end position="3488"/>
    </location>
</feature>
<accession>A0A2A3ESA2</accession>
<proteinExistence type="predicted"/>
<feature type="compositionally biased region" description="Low complexity" evidence="1">
    <location>
        <begin position="2546"/>
        <end position="2581"/>
    </location>
</feature>
<feature type="region of interest" description="Disordered" evidence="1">
    <location>
        <begin position="2329"/>
        <end position="2395"/>
    </location>
</feature>
<feature type="compositionally biased region" description="Polar residues" evidence="1">
    <location>
        <begin position="2377"/>
        <end position="2393"/>
    </location>
</feature>
<sequence>MVGRFSWCTTVVALVVLLLFVTTEGLRERIFSNQSRFFSSKPRVSQFRVKDTVLRAYNVWTLMENVILKCIIVPSSYSENLVKKSWNINSDQLAITGGWFLLVVLPGGNGFSGGYGNGMMSSSACSYDAAKILRLITFKKILTSQFVQLDDPKTTNRGTLRYHSKSLEEATTASTSTSRSRTARDRSVQSKRFSNLERSNEVSTQPSVIDFESKFDSTKNSIVRTTRTTERDISATEIKNDSRRASSRKVTENVKSVDSPINRRNGKRYFSETNEEAKLKDDNDQTMGTTKGISRRTFNRKSSNSSTERLDNKGPSVFLATTESSRSRTGRKIQTTYSMKDLKTQIPTSRRYTNKKFEDETTTVSFKRGRSTTERIEKSTRSGRSKVINTKENNSIQRRGPDPLLSESESVRVDIPLAVDTTQNPVPDVTTTFGAVASQRRSDIKESSKSNGRTGSSERSKNRGRLNDSETAGSSRSASRRGSSKFSDSTTAENNEQIVSSRRNTISRDRSRSSDTKRNSTTESRSRSRGRNLENNSAKNGGSLERDVKRKVAGERNSERRSRISEAATRIIENQDGQDTRGRSKGRMSRTDTTTPIITDVTTIVALDTTISNNDVTTTDSEVMATTIKPITSTSSRISVRTTSSTSSTPITESSGRGRGRGRNSSQGRKSKEDFFNHGLGFRGRKVLPEGFLNDTTDWRKSSRNESQSHGNPGWTLRRRPAHLNNFENSSGTSLLSAREQTNEVIPPNEQSTTDIVTTESFSSRRGFKKLQTTEESSTMAGTTTKSYRRGNKTFGLSKTIAEDEESDNYPPEFKAKLKNINTKIPAPKTTSRTPLEVRVQSALQISLQHPNKILSQSLINKEQRKNNYGRRSRKNSMAVEPDDLETAASANILTDESLIVNPLTLINGTGLRRENNGRALCRLPLIEPSQPPSFVSRPVVSVCFPSDLENVSCRWNARRDRGTLTESPLELPDPALASTAVYHYPKTELFERPFQVKKSSASLFAERSRKKLELARRLVKPELNIEENDLDATTASSFSKPKPTGVPVVDETSKVAKYAKPKATGGRNRTSTPLQTSWEEASVKASKLSSPRKGLEDSSKVTGRPYNLSKGRIIGEQIVTSISVEETPIEETTKPYANLPYTNPSIIGFAEEGAATTVDSTRIRPGNARGGKKSREESSVSSKNAKVSLYSTRRAEDIETVTTIKPKKSYFSRNSKLQEQSTTVEQNSTTSKKSYGSAQRKSQAFQEEDLSKKSKFGSGVTKPTFRPRYIKRTKDKFLDERTTIDQPTIITKIPVPTSRYSRKKSAVKSVDDKSKSVITEGSQSQTKKLEFRPRTATYRRHSEVPTTLVGSTPKIDGVGVAITPRSAKYHATLKTSTVSSQSVGQEPQVNLRIANESAQETTGITGSSNGDSGNSNIFNPTKSTILAANNTLLEQLRSTVAPLLNSLGNRTPVFSGSYSNVNNANSSPRITPNGQPPRFSARYKGAELFVRKQNNIYQPTVPSVTSSSTTPVTPIENTGSAPPIDVSNPGQSKFLTLYQALESASIRNEQLLRNMSGQQQEGRQVGMVPQVDSNAIAVNVTGDNANNNATSPTVATTGPQTPDTTLNTIQDSTQTPRLPEDTENSTPAVTTEAPETPSTTEPVFTSTEPSSSTEQPTSTSTELFSSTEQVSTSTDSSSTGEQISTGGDSMSVTEQTTIETISRVTDATTMSVGGAEDTQTSAMVDNGSSSTEELVSSSTDISATTSAMTTMNPVSTTLMITSSAPQPATRLEESSTVGSNDAQSTVEQSTVGDVSSTTIGVSQDTAETSTVTSASSTFKNPETNTIPFSDTITTQTIDASSTDAPTTEADSNNMIDVETTTAIPVSTIRNRLIDFAQDILSRLQASLSTTVPSVDSTTFSPELTEISNQTISSNNRSLESLSQMKEETTLSSVTMDQSSLRSEEMTTQSAVGSITTSSPIQEVNTRDDINLVTTTTLPTTTTTTIVTQDSQTISDTDSTTVGDSNSSTTPQLDEMTTSSTITSTNDTLLTELMSIAKTLFSEEMNEQMTAGQNLNDTSSLENEVDSPNLSNVQLSTTQAAESTSVSPRDVTTENTESTSTVFSVDSSQNEVDFANSVSTTVSSENSSDTSITTPRNVFSVDNEVESVQTNGTALESFAQIVESTTPSFTTEIGPRITQSNTESFENGLETIRAQTTTTSTQNSETISTTNSQLTTNTFDLITTTGLRTTTEITTEPVKTTVSLTSFTTVPQLVTETSTNQSNITTVAPETTLSFVNMITTTPSTTLDTNTEQTTMAPGVESIETVNSVENVETNQAMSTTTQLAPVTMSETTDNETLEATTPSITTTAPQDVNSTDDTGVTTNQPPLISSPMPATEINTPSETTSVPQTTPNPEKETPIILARFQDTTSTTAQGTAGSGVGQTTEITTPMIQDSSTVPSSTFESSASSSLPTDSTVSSSVETTTTTTTTTMTSTERVPDGGTSTPQTTRMDVFTVTPVTETTTTVPTTTVNIEENLISTGPTSTTETTTTTVSSVINGQGGTNDATSIAPESTTSSETTNAATTIASSTSPSATPSSQTATTPYLGRFGGSRLTPAPRFSLSSTTKAPLRDYLVYGIYPNKTIVRKRPEDNLIDARNVDSPYVIFGIFPDGRLVRKFPNGTIIPDPPRSPVEVVFSLSTTTTTNRPPPRPYYNQANQGTYNQYRGPVYYNNGIPVAEPMRNVQSPGTVDLGLTGNAIVGPNGGGPDNTGPLGTPASTNEMSNALLNTQMGTASVTPIVSTGRPPTVLQGGRIVQDRERDEATRTKEAGGQRSSVYIGQDKFVNYWTNGASTTNPRALSVNINSVASAANVGPSPSVPSFDNLLNNQPGNQVTAPPGFPWRDPLDQIFGITTSSPVITASVASNTLDDTMESNNPALPRPINPYVEVFTPFSSVIGVPRGNIGTIPPPPVTTSITSTIPISTTSSSTTTTTSMTNAPMTTTTTTMAPTTTTSTTTMAPTTTTTMAPTTTTTTTMASTTTTMAPTTTSTTTTTAASTSEPATATQTNVQMMNLLNRPQQNAFGTSIDDLVFLNSLLQNDSRNSTQRTLTQVEQLLANKILSLALNQAGQGSTRAPKAISIENATPNSIFESASTSRPIVIDLSPSTTTTTTWKTAQTQKSTDQKSIISGSTPEQLTWKPVITTTSKKDVETNTVSASSTTKISQISTTKAPATMKVKSVTTSRPRTTTTQAPLGFGSLLWQTLFGGGLFASTTTPKPVKAKSVKTTPKSVDITPKPIQTTQKLETITVPSTTTLKTVDISKIQVSSPNSIIEDKLVASSVPISTTKKPLINNPNPRLPNVVTSTYSPEEDAKFLVELLRAVEQDNKAGSSKKTKLTQDDESFLRAILNGRGLTTTMPSSTTEISNAALLAALLKAQGIEPSTPATNIREQLQLAGLGQSVTESTAAKPATITTRPASSGATRPTDTTKKTVTPRPTSAPRIRTTTWSPSSTYPPSLFSSFSNYGTPVQSPGRGDNSGNSALFGATRAFSQFLGAAISGAAQQLQSLVRNGTRIVSEVMG</sequence>
<feature type="compositionally biased region" description="Low complexity" evidence="1">
    <location>
        <begin position="1402"/>
        <end position="1417"/>
    </location>
</feature>
<feature type="region of interest" description="Disordered" evidence="1">
    <location>
        <begin position="3021"/>
        <end position="3040"/>
    </location>
</feature>
<feature type="compositionally biased region" description="Low complexity" evidence="1">
    <location>
        <begin position="3460"/>
        <end position="3474"/>
    </location>
</feature>
<feature type="compositionally biased region" description="Polar residues" evidence="1">
    <location>
        <begin position="1582"/>
        <end position="1617"/>
    </location>
</feature>
<feature type="region of interest" description="Disordered" evidence="1">
    <location>
        <begin position="1158"/>
        <end position="1188"/>
    </location>
</feature>
<evidence type="ECO:0000313" key="4">
    <source>
        <dbReference type="Proteomes" id="UP000242457"/>
    </source>
</evidence>
<feature type="compositionally biased region" description="Polar residues" evidence="1">
    <location>
        <begin position="1670"/>
        <end position="1694"/>
    </location>
</feature>
<feature type="region of interest" description="Disordered" evidence="1">
    <location>
        <begin position="1398"/>
        <end position="1417"/>
    </location>
</feature>
<feature type="compositionally biased region" description="Polar residues" evidence="1">
    <location>
        <begin position="2002"/>
        <end position="2016"/>
    </location>
</feature>
<feature type="region of interest" description="Disordered" evidence="1">
    <location>
        <begin position="697"/>
        <end position="740"/>
    </location>
</feature>
<gene>
    <name evidence="3" type="ORF">APICC_09552</name>
</gene>
<organism evidence="3 4">
    <name type="scientific">Apis cerana cerana</name>
    <name type="common">Oriental honeybee</name>
    <dbReference type="NCBI Taxonomy" id="94128"/>
    <lineage>
        <taxon>Eukaryota</taxon>
        <taxon>Metazoa</taxon>
        <taxon>Ecdysozoa</taxon>
        <taxon>Arthropoda</taxon>
        <taxon>Hexapoda</taxon>
        <taxon>Insecta</taxon>
        <taxon>Pterygota</taxon>
        <taxon>Neoptera</taxon>
        <taxon>Endopterygota</taxon>
        <taxon>Hymenoptera</taxon>
        <taxon>Apocrita</taxon>
        <taxon>Aculeata</taxon>
        <taxon>Apoidea</taxon>
        <taxon>Anthophila</taxon>
        <taxon>Apidae</taxon>
        <taxon>Apis</taxon>
    </lineage>
</organism>
<feature type="compositionally biased region" description="Polar residues" evidence="1">
    <location>
        <begin position="774"/>
        <end position="786"/>
    </location>
</feature>
<feature type="compositionally biased region" description="Polar residues" evidence="1">
    <location>
        <begin position="726"/>
        <end position="740"/>
    </location>
</feature>
<feature type="compositionally biased region" description="Polar residues" evidence="1">
    <location>
        <begin position="1819"/>
        <end position="1829"/>
    </location>
</feature>
<feature type="region of interest" description="Disordered" evidence="1">
    <location>
        <begin position="434"/>
        <end position="593"/>
    </location>
</feature>
<feature type="compositionally biased region" description="Low complexity" evidence="1">
    <location>
        <begin position="1806"/>
        <end position="1818"/>
    </location>
</feature>
<feature type="region of interest" description="Disordered" evidence="1">
    <location>
        <begin position="2431"/>
        <end position="2489"/>
    </location>
</feature>
<feature type="compositionally biased region" description="Basic and acidic residues" evidence="1">
    <location>
        <begin position="544"/>
        <end position="564"/>
    </location>
</feature>
<feature type="compositionally biased region" description="Polar residues" evidence="1">
    <location>
        <begin position="2338"/>
        <end position="2368"/>
    </location>
</feature>
<keyword evidence="4" id="KW-1185">Reference proteome</keyword>
<feature type="compositionally biased region" description="Polar residues" evidence="1">
    <location>
        <begin position="2076"/>
        <end position="2087"/>
    </location>
</feature>
<feature type="compositionally biased region" description="Low complexity" evidence="1">
    <location>
        <begin position="1992"/>
        <end position="2001"/>
    </location>
</feature>
<feature type="compositionally biased region" description="Polar residues" evidence="1">
    <location>
        <begin position="387"/>
        <end position="397"/>
    </location>
</feature>
<feature type="region of interest" description="Disordered" evidence="1">
    <location>
        <begin position="233"/>
        <end position="330"/>
    </location>
</feature>
<feature type="compositionally biased region" description="Polar residues" evidence="1">
    <location>
        <begin position="1775"/>
        <end position="1805"/>
    </location>
</feature>
<feature type="compositionally biased region" description="Low complexity" evidence="1">
    <location>
        <begin position="170"/>
        <end position="180"/>
    </location>
</feature>
<feature type="compositionally biased region" description="Basic and acidic residues" evidence="1">
    <location>
        <begin position="371"/>
        <end position="380"/>
    </location>
</feature>
<keyword evidence="2" id="KW-0732">Signal</keyword>
<feature type="compositionally biased region" description="Basic and acidic residues" evidence="1">
    <location>
        <begin position="233"/>
        <end position="252"/>
    </location>
</feature>
<feature type="compositionally biased region" description="Basic and acidic residues" evidence="1">
    <location>
        <begin position="182"/>
        <end position="200"/>
    </location>
</feature>
<feature type="compositionally biased region" description="Polar residues" evidence="1">
    <location>
        <begin position="3443"/>
        <end position="3459"/>
    </location>
</feature>
<feature type="compositionally biased region" description="Polar residues" evidence="1">
    <location>
        <begin position="1715"/>
        <end position="1728"/>
    </location>
</feature>
<feature type="region of interest" description="Disordered" evidence="1">
    <location>
        <begin position="1035"/>
        <end position="1105"/>
    </location>
</feature>
<feature type="compositionally biased region" description="Polar residues" evidence="1">
    <location>
        <begin position="485"/>
        <end position="499"/>
    </location>
</feature>
<feature type="region of interest" description="Disordered" evidence="1">
    <location>
        <begin position="1992"/>
        <end position="2022"/>
    </location>
</feature>
<feature type="region of interest" description="Disordered" evidence="1">
    <location>
        <begin position="157"/>
        <end position="204"/>
    </location>
</feature>
<dbReference type="Proteomes" id="UP000242457">
    <property type="component" value="Unassembled WGS sequence"/>
</dbReference>
<feature type="region of interest" description="Disordered" evidence="1">
    <location>
        <begin position="634"/>
        <end position="677"/>
    </location>
</feature>
<feature type="region of interest" description="Disordered" evidence="1">
    <location>
        <begin position="2076"/>
        <end position="2104"/>
    </location>
</feature>
<feature type="compositionally biased region" description="Low complexity" evidence="1">
    <location>
        <begin position="634"/>
        <end position="655"/>
    </location>
</feature>
<feature type="region of interest" description="Disordered" evidence="1">
    <location>
        <begin position="2953"/>
        <end position="3007"/>
    </location>
</feature>
<protein>
    <submittedName>
        <fullName evidence="3">Uncharacterized protein</fullName>
    </submittedName>
</protein>
<feature type="compositionally biased region" description="Low complexity" evidence="1">
    <location>
        <begin position="2435"/>
        <end position="2476"/>
    </location>
</feature>
<feature type="signal peptide" evidence="2">
    <location>
        <begin position="1"/>
        <end position="25"/>
    </location>
</feature>
<feature type="compositionally biased region" description="Low complexity" evidence="1">
    <location>
        <begin position="1729"/>
        <end position="1743"/>
    </location>
</feature>
<feature type="compositionally biased region" description="Polar residues" evidence="1">
    <location>
        <begin position="1213"/>
        <end position="1246"/>
    </location>
</feature>
<feature type="compositionally biased region" description="Low complexity" evidence="1">
    <location>
        <begin position="1626"/>
        <end position="1669"/>
    </location>
</feature>
<evidence type="ECO:0000313" key="3">
    <source>
        <dbReference type="EMBL" id="PBC34673.1"/>
    </source>
</evidence>
<feature type="region of interest" description="Disordered" evidence="1">
    <location>
        <begin position="1933"/>
        <end position="1963"/>
    </location>
</feature>
<feature type="chain" id="PRO_5012087761" evidence="2">
    <location>
        <begin position="26"/>
        <end position="3558"/>
    </location>
</feature>
<feature type="region of interest" description="Disordered" evidence="1">
    <location>
        <begin position="1213"/>
        <end position="1264"/>
    </location>
</feature>
<dbReference type="EMBL" id="KZ288189">
    <property type="protein sequence ID" value="PBC34673.1"/>
    <property type="molecule type" value="Genomic_DNA"/>
</dbReference>
<dbReference type="OrthoDB" id="7701360at2759"/>
<evidence type="ECO:0000256" key="1">
    <source>
        <dbReference type="SAM" id="MobiDB-lite"/>
    </source>
</evidence>
<feature type="region of interest" description="Disordered" evidence="1">
    <location>
        <begin position="1766"/>
        <end position="1829"/>
    </location>
</feature>